<keyword evidence="4" id="KW-1185">Reference proteome</keyword>
<evidence type="ECO:0000256" key="1">
    <source>
        <dbReference type="ARBA" id="ARBA00022837"/>
    </source>
</evidence>
<dbReference type="GeneID" id="20038943"/>
<proteinExistence type="predicted"/>
<dbReference type="GO" id="GO:0005509">
    <property type="term" value="F:calcium ion binding"/>
    <property type="evidence" value="ECO:0007669"/>
    <property type="project" value="InterPro"/>
</dbReference>
<dbReference type="SMART" id="SM00054">
    <property type="entry name" value="EFh"/>
    <property type="match status" value="2"/>
</dbReference>
<dbReference type="SUPFAM" id="SSF47473">
    <property type="entry name" value="EF-hand"/>
    <property type="match status" value="1"/>
</dbReference>
<protein>
    <recommendedName>
        <fullName evidence="2">EF-hand domain-containing protein</fullName>
    </recommendedName>
</protein>
<dbReference type="RefSeq" id="XP_008817480.1">
    <property type="nucleotide sequence ID" value="XM_008819258.1"/>
</dbReference>
<dbReference type="PROSITE" id="PS50222">
    <property type="entry name" value="EF_HAND_2"/>
    <property type="match status" value="2"/>
</dbReference>
<dbReference type="VEuPathDB" id="PlasmoDB:C922_03669"/>
<dbReference type="OrthoDB" id="429467at2759"/>
<feature type="domain" description="EF-hand" evidence="2">
    <location>
        <begin position="69"/>
        <end position="104"/>
    </location>
</feature>
<evidence type="ECO:0000313" key="3">
    <source>
        <dbReference type="EMBL" id="EUD65942.1"/>
    </source>
</evidence>
<dbReference type="InterPro" id="IPR018247">
    <property type="entry name" value="EF_Hand_1_Ca_BS"/>
</dbReference>
<dbReference type="Pfam" id="PF13202">
    <property type="entry name" value="EF-hand_5"/>
    <property type="match status" value="1"/>
</dbReference>
<dbReference type="AlphaFoldDB" id="W6ZYK2"/>
<dbReference type="EMBL" id="KI965475">
    <property type="protein sequence ID" value="EUD65942.1"/>
    <property type="molecule type" value="Genomic_DNA"/>
</dbReference>
<dbReference type="Gene3D" id="1.10.238.10">
    <property type="entry name" value="EF-hand"/>
    <property type="match status" value="1"/>
</dbReference>
<reference evidence="3 4" key="1">
    <citation type="submission" date="2013-02" db="EMBL/GenBank/DDBJ databases">
        <title>The Genome Sequence of Plasmodium inui San Antonio 1.</title>
        <authorList>
            <consortium name="The Broad Institute Genome Sequencing Platform"/>
            <consortium name="The Broad Institute Genome Sequencing Center for Infectious Disease"/>
            <person name="Neafsey D."/>
            <person name="Cheeseman I."/>
            <person name="Volkman S."/>
            <person name="Adams J."/>
            <person name="Walker B."/>
            <person name="Young S.K."/>
            <person name="Zeng Q."/>
            <person name="Gargeya S."/>
            <person name="Fitzgerald M."/>
            <person name="Haas B."/>
            <person name="Abouelleil A."/>
            <person name="Alvarado L."/>
            <person name="Arachchi H.M."/>
            <person name="Berlin A.M."/>
            <person name="Chapman S.B."/>
            <person name="Dewar J."/>
            <person name="Goldberg J."/>
            <person name="Griggs A."/>
            <person name="Gujja S."/>
            <person name="Hansen M."/>
            <person name="Howarth C."/>
            <person name="Imamovic A."/>
            <person name="Larimer J."/>
            <person name="McCowan C."/>
            <person name="Murphy C."/>
            <person name="Neiman D."/>
            <person name="Pearson M."/>
            <person name="Priest M."/>
            <person name="Roberts A."/>
            <person name="Saif S."/>
            <person name="Shea T."/>
            <person name="Sisk P."/>
            <person name="Sykes S."/>
            <person name="Wortman J."/>
            <person name="Nusbaum C."/>
            <person name="Birren B."/>
        </authorList>
    </citation>
    <scope>NUCLEOTIDE SEQUENCE [LARGE SCALE GENOMIC DNA]</scope>
    <source>
        <strain evidence="3 4">San Antonio 1</strain>
    </source>
</reference>
<evidence type="ECO:0000313" key="4">
    <source>
        <dbReference type="Proteomes" id="UP000030640"/>
    </source>
</evidence>
<gene>
    <name evidence="3" type="ORF">C922_03669</name>
</gene>
<evidence type="ECO:0000259" key="2">
    <source>
        <dbReference type="PROSITE" id="PS50222"/>
    </source>
</evidence>
<dbReference type="InterPro" id="IPR002048">
    <property type="entry name" value="EF_hand_dom"/>
</dbReference>
<dbReference type="Pfam" id="PF13405">
    <property type="entry name" value="EF-hand_6"/>
    <property type="match status" value="1"/>
</dbReference>
<dbReference type="PROSITE" id="PS00018">
    <property type="entry name" value="EF_HAND_1"/>
    <property type="match status" value="1"/>
</dbReference>
<keyword evidence="1" id="KW-0106">Calcium</keyword>
<organism evidence="3 4">
    <name type="scientific">Plasmodium inui San Antonio 1</name>
    <dbReference type="NCBI Taxonomy" id="1237626"/>
    <lineage>
        <taxon>Eukaryota</taxon>
        <taxon>Sar</taxon>
        <taxon>Alveolata</taxon>
        <taxon>Apicomplexa</taxon>
        <taxon>Aconoidasida</taxon>
        <taxon>Haemosporida</taxon>
        <taxon>Plasmodiidae</taxon>
        <taxon>Plasmodium</taxon>
        <taxon>Plasmodium (Plasmodium)</taxon>
    </lineage>
</organism>
<dbReference type="Proteomes" id="UP000030640">
    <property type="component" value="Unassembled WGS sequence"/>
</dbReference>
<dbReference type="InterPro" id="IPR011992">
    <property type="entry name" value="EF-hand-dom_pair"/>
</dbReference>
<feature type="domain" description="EF-hand" evidence="2">
    <location>
        <begin position="3"/>
        <end position="38"/>
    </location>
</feature>
<sequence length="136" mass="15879">MATTRALINESFIILDKDADGYITFNELVYALRFIGVSRDYNKLYQDNKVSYSLRDYSKIARRELGTLTPQKRLIHTLKKLDKDKSGFLSVDTMISLVMTMSDVLTYEDCKNFKQFVDPYNKNFISLEEFAQKIFS</sequence>
<name>W6ZYK2_9APIC</name>
<accession>W6ZYK2</accession>